<keyword evidence="2 4" id="KW-0689">Ribosomal protein</keyword>
<dbReference type="InterPro" id="IPR038579">
    <property type="entry name" value="Ribosomal_eS21_sf"/>
</dbReference>
<comment type="similarity">
    <text evidence="1 4">Belongs to the eukaryotic ribosomal protein eS21 family.</text>
</comment>
<dbReference type="InterPro" id="IPR001931">
    <property type="entry name" value="Ribosomal_eS21"/>
</dbReference>
<dbReference type="GO" id="GO:1990904">
    <property type="term" value="C:ribonucleoprotein complex"/>
    <property type="evidence" value="ECO:0007669"/>
    <property type="project" value="UniProtKB-KW"/>
</dbReference>
<dbReference type="PROSITE" id="PS00996">
    <property type="entry name" value="RIBOSOMAL_S21E"/>
    <property type="match status" value="1"/>
</dbReference>
<evidence type="ECO:0000313" key="5">
    <source>
        <dbReference type="EMBL" id="ABI14244.1"/>
    </source>
</evidence>
<dbReference type="InterPro" id="IPR018279">
    <property type="entry name" value="Ribosomal_eS21_CS"/>
</dbReference>
<sequence>MQNDEGRIVDLYIPRKCSATNRLIAAKEHGSVQLNVGMVDENGTYTGEFFTFAIAGFIRSRGEADSCLNRLLSEHGLLTFSK</sequence>
<evidence type="ECO:0000256" key="1">
    <source>
        <dbReference type="ARBA" id="ARBA00010228"/>
    </source>
</evidence>
<proteinExistence type="evidence at transcript level"/>
<reference evidence="5" key="1">
    <citation type="journal article" date="2007" name="Proc. Natl. Acad. Sci. U.S.A.">
        <title>Spliced leader RNA trans-splicing in dinoflagellates.</title>
        <authorList>
            <person name="Zhang H."/>
            <person name="Hou Y."/>
            <person name="Miranda L."/>
            <person name="Campbell D.A."/>
            <person name="Sturm N.R."/>
            <person name="Gaasterland T."/>
            <person name="Lin S."/>
        </authorList>
    </citation>
    <scope>NUCLEOTIDE SEQUENCE</scope>
</reference>
<name>A3E3H7_PFIPI</name>
<dbReference type="Pfam" id="PF01249">
    <property type="entry name" value="Ribosomal_S21e"/>
    <property type="match status" value="1"/>
</dbReference>
<dbReference type="AlphaFoldDB" id="A3E3H7"/>
<evidence type="ECO:0000256" key="4">
    <source>
        <dbReference type="PIRNR" id="PIRNR002148"/>
    </source>
</evidence>
<dbReference type="Gene3D" id="3.30.1230.20">
    <property type="match status" value="1"/>
</dbReference>
<keyword evidence="3 4" id="KW-0687">Ribonucleoprotein</keyword>
<evidence type="ECO:0000256" key="3">
    <source>
        <dbReference type="ARBA" id="ARBA00023274"/>
    </source>
</evidence>
<protein>
    <recommendedName>
        <fullName evidence="4">40S ribosomal protein S21</fullName>
    </recommendedName>
</protein>
<evidence type="ECO:0000256" key="2">
    <source>
        <dbReference type="ARBA" id="ARBA00022980"/>
    </source>
</evidence>
<dbReference type="GO" id="GO:0022626">
    <property type="term" value="C:cytosolic ribosome"/>
    <property type="evidence" value="ECO:0007669"/>
    <property type="project" value="UniProtKB-ARBA"/>
</dbReference>
<dbReference type="GO" id="GO:0003735">
    <property type="term" value="F:structural constituent of ribosome"/>
    <property type="evidence" value="ECO:0007669"/>
    <property type="project" value="InterPro"/>
</dbReference>
<dbReference type="FunFam" id="3.30.1230.20:FF:000001">
    <property type="entry name" value="40S ribosomal protein S21"/>
    <property type="match status" value="1"/>
</dbReference>
<accession>A3E3H7</accession>
<dbReference type="PIRSF" id="PIRSF002148">
    <property type="entry name" value="Ribosomal_S21e"/>
    <property type="match status" value="1"/>
</dbReference>
<dbReference type="GO" id="GO:0006412">
    <property type="term" value="P:translation"/>
    <property type="evidence" value="ECO:0007669"/>
    <property type="project" value="InterPro"/>
</dbReference>
<dbReference type="EMBL" id="DQ864829">
    <property type="protein sequence ID" value="ABI14244.1"/>
    <property type="molecule type" value="mRNA"/>
</dbReference>
<dbReference type="PANTHER" id="PTHR10442">
    <property type="entry name" value="40S RIBOSOMAL PROTEIN S21"/>
    <property type="match status" value="1"/>
</dbReference>
<organism evidence="5">
    <name type="scientific">Pfiesteria piscicida</name>
    <name type="common">Phantom dinoflagellate</name>
    <dbReference type="NCBI Taxonomy" id="71001"/>
    <lineage>
        <taxon>Eukaryota</taxon>
        <taxon>Sar</taxon>
        <taxon>Alveolata</taxon>
        <taxon>Dinophyceae</taxon>
        <taxon>Peridiniales</taxon>
        <taxon>Pfiesteriaceae</taxon>
        <taxon>Pfiesteria</taxon>
    </lineage>
</organism>